<dbReference type="Gene3D" id="3.90.1170.40">
    <property type="entry name" value="Molybdopterin biosynthesis MoaE subunit"/>
    <property type="match status" value="1"/>
</dbReference>
<dbReference type="InterPro" id="IPR036563">
    <property type="entry name" value="MoaE_sf"/>
</dbReference>
<dbReference type="PANTHER" id="PTHR23404">
    <property type="entry name" value="MOLYBDOPTERIN SYNTHASE RELATED"/>
    <property type="match status" value="1"/>
</dbReference>
<evidence type="ECO:0000313" key="2">
    <source>
        <dbReference type="EMBL" id="CAK7233302.1"/>
    </source>
</evidence>
<comment type="caution">
    <text evidence="2">The sequence shown here is derived from an EMBL/GenBank/DDBJ whole genome shotgun (WGS) entry which is preliminary data.</text>
</comment>
<name>A0ABP0CMG2_9PEZI</name>
<sequence>MAQATETAVGQDALTADGCYVALTEAPLDVTTVLGLVRSPKAGANVLFAGSTRDSFDGRSVATLRYASYRPLALRTMLGIANDVRTAHGLVAIAVVHRLGPVPIGEDSILIAVAAPHRQAAWRAGETCLERVKERVEIWKEEVFVTGESEQPASGDDGQGGPGESVWRSNRDPRAGAPTVLTAARSHKGDDGQTTTE</sequence>
<proteinExistence type="predicted"/>
<dbReference type="CDD" id="cd00756">
    <property type="entry name" value="MoaE"/>
    <property type="match status" value="1"/>
</dbReference>
<dbReference type="Pfam" id="PF02391">
    <property type="entry name" value="MoaE"/>
    <property type="match status" value="1"/>
</dbReference>
<organism evidence="2 3">
    <name type="scientific">Sporothrix curviconia</name>
    <dbReference type="NCBI Taxonomy" id="1260050"/>
    <lineage>
        <taxon>Eukaryota</taxon>
        <taxon>Fungi</taxon>
        <taxon>Dikarya</taxon>
        <taxon>Ascomycota</taxon>
        <taxon>Pezizomycotina</taxon>
        <taxon>Sordariomycetes</taxon>
        <taxon>Sordariomycetidae</taxon>
        <taxon>Ophiostomatales</taxon>
        <taxon>Ophiostomataceae</taxon>
        <taxon>Sporothrix</taxon>
    </lineage>
</organism>
<evidence type="ECO:0000256" key="1">
    <source>
        <dbReference type="SAM" id="MobiDB-lite"/>
    </source>
</evidence>
<accession>A0ABP0CMG2</accession>
<evidence type="ECO:0000313" key="3">
    <source>
        <dbReference type="Proteomes" id="UP001642405"/>
    </source>
</evidence>
<protein>
    <submittedName>
        <fullName evidence="2">Uncharacterized protein</fullName>
    </submittedName>
</protein>
<gene>
    <name evidence="2" type="ORF">SCUCBS95973_008549</name>
</gene>
<feature type="region of interest" description="Disordered" evidence="1">
    <location>
        <begin position="143"/>
        <end position="197"/>
    </location>
</feature>
<dbReference type="SUPFAM" id="SSF54690">
    <property type="entry name" value="Molybdopterin synthase subunit MoaE"/>
    <property type="match status" value="1"/>
</dbReference>
<dbReference type="InterPro" id="IPR003448">
    <property type="entry name" value="Mopterin_biosynth_MoaE"/>
</dbReference>
<dbReference type="EMBL" id="CAWUHB010000072">
    <property type="protein sequence ID" value="CAK7233302.1"/>
    <property type="molecule type" value="Genomic_DNA"/>
</dbReference>
<keyword evidence="3" id="KW-1185">Reference proteome</keyword>
<reference evidence="2 3" key="1">
    <citation type="submission" date="2024-01" db="EMBL/GenBank/DDBJ databases">
        <authorList>
            <person name="Allen C."/>
            <person name="Tagirdzhanova G."/>
        </authorList>
    </citation>
    <scope>NUCLEOTIDE SEQUENCE [LARGE SCALE GENOMIC DNA]</scope>
</reference>
<dbReference type="Proteomes" id="UP001642405">
    <property type="component" value="Unassembled WGS sequence"/>
</dbReference>